<name>L8GZ40_ACACF</name>
<evidence type="ECO:0000256" key="2">
    <source>
        <dbReference type="SAM" id="MobiDB-lite"/>
    </source>
</evidence>
<dbReference type="Gene3D" id="1.10.10.10">
    <property type="entry name" value="Winged helix-like DNA-binding domain superfamily/Winged helix DNA-binding domain"/>
    <property type="match status" value="1"/>
</dbReference>
<dbReference type="GO" id="GO:0000981">
    <property type="term" value="F:DNA-binding transcription factor activity, RNA polymerase II-specific"/>
    <property type="evidence" value="ECO:0007669"/>
    <property type="project" value="TreeGrafter"/>
</dbReference>
<proteinExistence type="predicted"/>
<feature type="domain" description="RFX-type winged-helix" evidence="3">
    <location>
        <begin position="27"/>
        <end position="104"/>
    </location>
</feature>
<dbReference type="InterPro" id="IPR036390">
    <property type="entry name" value="WH_DNA-bd_sf"/>
</dbReference>
<evidence type="ECO:0000313" key="4">
    <source>
        <dbReference type="EMBL" id="ELR18260.1"/>
    </source>
</evidence>
<dbReference type="VEuPathDB" id="AmoebaDB:ACA1_370140"/>
<dbReference type="PANTHER" id="PTHR12619">
    <property type="entry name" value="RFX TRANSCRIPTION FACTOR FAMILY"/>
    <property type="match status" value="1"/>
</dbReference>
<keyword evidence="5" id="KW-1185">Reference proteome</keyword>
<dbReference type="KEGG" id="acan:ACA1_370140"/>
<evidence type="ECO:0000256" key="1">
    <source>
        <dbReference type="ARBA" id="ARBA00023125"/>
    </source>
</evidence>
<evidence type="ECO:0000259" key="3">
    <source>
        <dbReference type="PROSITE" id="PS51526"/>
    </source>
</evidence>
<dbReference type="OrthoDB" id="10056949at2759"/>
<protein>
    <submittedName>
        <fullName evidence="4">RFX DNAbinding domain containing protein</fullName>
    </submittedName>
</protein>
<keyword evidence="1" id="KW-0238">DNA-binding</keyword>
<dbReference type="Pfam" id="PF02257">
    <property type="entry name" value="RFX_DNA_binding"/>
    <property type="match status" value="1"/>
</dbReference>
<sequence length="681" mass="77570">MSSRVESDPASSMEGCKRSALVRKDVAVAHVSTWSVLVEKEGHSVPRQDIFDAYLQECKAHQLETTNQAAFGKLFKRVFPSAGARRLGQRRQNKMHYRNIEWRDRVDPEELSAIEAARSKREERSRRLATAQQAERLVWVREDDRDNQQEEATAATELGPTEAVFAAAVGVARWTVDVIVAFSPFVSVGTHSVDDDHDVDTKRARSDQDEETGERPNSSSTSSVSVKLERRHTDEVEVEFEIRQASERKRRRNERHRESEDEEGFTVLSRECDSRRVLRSPADYYRMVTRDAWAPGAHMTLVQVAGECSALYRRELWNIAPINPLCLEDTSLSWLLTTTEGSQDVSAHALSSYIMLTQSSFICGYIDASREFFHRAYLQLEALSVEPDYDIAAALLPLSWWCRFYSANEAEGHQKEVYCVTVGAKICESVGAINDATYSGLINMQALHEMKNITKWLAETKKRPPFQKEWKTSRIPRQSTGELHQRMCHIYGILLQQFSFCMGREGTAEERKESARILECDLLPQAQDLLRALHRYRHSQDEAPAIQTHHLIRAYVLGIRTLIYVCLQSPKQNDSAKELVLHLVSTNSPIMVIAMHELCSNNFVIFKSTINILARCREVRLLQLFRDKLVPYATQFYWVGTIHAFVVDAIMFNISSSSWPSAFPPHPAPPPTTLPPAYPQP</sequence>
<dbReference type="InterPro" id="IPR003150">
    <property type="entry name" value="DNA-bd_RFX"/>
</dbReference>
<dbReference type="PANTHER" id="PTHR12619:SF5">
    <property type="entry name" value="TRANSCRIPTION FACTOR RFX4"/>
    <property type="match status" value="1"/>
</dbReference>
<dbReference type="GeneID" id="14919062"/>
<dbReference type="AlphaFoldDB" id="L8GZ40"/>
<dbReference type="RefSeq" id="XP_004340280.1">
    <property type="nucleotide sequence ID" value="XM_004340232.1"/>
</dbReference>
<dbReference type="EMBL" id="KB007960">
    <property type="protein sequence ID" value="ELR18260.1"/>
    <property type="molecule type" value="Genomic_DNA"/>
</dbReference>
<dbReference type="InterPro" id="IPR039779">
    <property type="entry name" value="RFX-like"/>
</dbReference>
<organism evidence="4 5">
    <name type="scientific">Acanthamoeba castellanii (strain ATCC 30010 / Neff)</name>
    <dbReference type="NCBI Taxonomy" id="1257118"/>
    <lineage>
        <taxon>Eukaryota</taxon>
        <taxon>Amoebozoa</taxon>
        <taxon>Discosea</taxon>
        <taxon>Longamoebia</taxon>
        <taxon>Centramoebida</taxon>
        <taxon>Acanthamoebidae</taxon>
        <taxon>Acanthamoeba</taxon>
    </lineage>
</organism>
<reference evidence="4 5" key="1">
    <citation type="journal article" date="2013" name="Genome Biol.">
        <title>Genome of Acanthamoeba castellanii highlights extensive lateral gene transfer and early evolution of tyrosine kinase signaling.</title>
        <authorList>
            <person name="Clarke M."/>
            <person name="Lohan A.J."/>
            <person name="Liu B."/>
            <person name="Lagkouvardos I."/>
            <person name="Roy S."/>
            <person name="Zafar N."/>
            <person name="Bertelli C."/>
            <person name="Schilde C."/>
            <person name="Kianianmomeni A."/>
            <person name="Burglin T.R."/>
            <person name="Frech C."/>
            <person name="Turcotte B."/>
            <person name="Kopec K.O."/>
            <person name="Synnott J.M."/>
            <person name="Choo C."/>
            <person name="Paponov I."/>
            <person name="Finkler A."/>
            <person name="Soon Heng Tan C."/>
            <person name="Hutchins A.P."/>
            <person name="Weinmeier T."/>
            <person name="Rattei T."/>
            <person name="Chu J.S."/>
            <person name="Gimenez G."/>
            <person name="Irimia M."/>
            <person name="Rigden D.J."/>
            <person name="Fitzpatrick D.A."/>
            <person name="Lorenzo-Morales J."/>
            <person name="Bateman A."/>
            <person name="Chiu C.H."/>
            <person name="Tang P."/>
            <person name="Hegemann P."/>
            <person name="Fromm H."/>
            <person name="Raoult D."/>
            <person name="Greub G."/>
            <person name="Miranda-Saavedra D."/>
            <person name="Chen N."/>
            <person name="Nash P."/>
            <person name="Ginger M.L."/>
            <person name="Horn M."/>
            <person name="Schaap P."/>
            <person name="Caler L."/>
            <person name="Loftus B."/>
        </authorList>
    </citation>
    <scope>NUCLEOTIDE SEQUENCE [LARGE SCALE GENOMIC DNA]</scope>
    <source>
        <strain evidence="4 5">Neff</strain>
    </source>
</reference>
<dbReference type="PROSITE" id="PS51526">
    <property type="entry name" value="RFX_DBD"/>
    <property type="match status" value="1"/>
</dbReference>
<dbReference type="Proteomes" id="UP000011083">
    <property type="component" value="Unassembled WGS sequence"/>
</dbReference>
<accession>L8GZ40</accession>
<dbReference type="InterPro" id="IPR036388">
    <property type="entry name" value="WH-like_DNA-bd_sf"/>
</dbReference>
<dbReference type="GO" id="GO:0000978">
    <property type="term" value="F:RNA polymerase II cis-regulatory region sequence-specific DNA binding"/>
    <property type="evidence" value="ECO:0007669"/>
    <property type="project" value="TreeGrafter"/>
</dbReference>
<gene>
    <name evidence="4" type="ORF">ACA1_370140</name>
</gene>
<feature type="region of interest" description="Disordered" evidence="2">
    <location>
        <begin position="190"/>
        <end position="230"/>
    </location>
</feature>
<evidence type="ECO:0000313" key="5">
    <source>
        <dbReference type="Proteomes" id="UP000011083"/>
    </source>
</evidence>
<dbReference type="SUPFAM" id="SSF46785">
    <property type="entry name" value="Winged helix' DNA-binding domain"/>
    <property type="match status" value="1"/>
</dbReference>